<evidence type="ECO:0000256" key="4">
    <source>
        <dbReference type="ARBA" id="ARBA00022989"/>
    </source>
</evidence>
<comment type="subcellular location">
    <subcellularLocation>
        <location evidence="1">Cell membrane</location>
        <topology evidence="1">Multi-pass membrane protein</topology>
    </subcellularLocation>
</comment>
<evidence type="ECO:0000256" key="3">
    <source>
        <dbReference type="ARBA" id="ARBA00022692"/>
    </source>
</evidence>
<feature type="transmembrane region" description="Helical" evidence="6">
    <location>
        <begin position="228"/>
        <end position="250"/>
    </location>
</feature>
<gene>
    <name evidence="7" type="ORF">QQ020_07255</name>
</gene>
<evidence type="ECO:0000256" key="5">
    <source>
        <dbReference type="ARBA" id="ARBA00023136"/>
    </source>
</evidence>
<dbReference type="RefSeq" id="WP_346757169.1">
    <property type="nucleotide sequence ID" value="NZ_JAUJEB010000001.1"/>
</dbReference>
<evidence type="ECO:0000256" key="2">
    <source>
        <dbReference type="ARBA" id="ARBA00022475"/>
    </source>
</evidence>
<dbReference type="EMBL" id="JAUJEB010000001">
    <property type="protein sequence ID" value="MDN5211841.1"/>
    <property type="molecule type" value="Genomic_DNA"/>
</dbReference>
<dbReference type="Pfam" id="PF03706">
    <property type="entry name" value="LPG_synthase_TM"/>
    <property type="match status" value="2"/>
</dbReference>
<sequence length="263" mass="29589">MDQIAALINDIRFSLLLIALLFFNFSQITSAFRFRTYLTVIDIKLPLWDTTKLYYLGMFYNLFLPGGIGGDGYKIWILKKEFSKSWKSLVLISFLERLNGVAALITLAIAIFSFIPAVKIWGTPPFAYLLLAIIIFPGLYLLMRIMLKKYTQYFITITLQSLLIQALQLICAYFILVALGLESNFMSYLFLFLISSVAAVIPVTVGGIGAREMVFIYGSTFLPVDTNLAVGFSLVFFLITATSSFSGIFFDTSKETMVTSRQS</sequence>
<feature type="transmembrane region" description="Helical" evidence="6">
    <location>
        <begin position="98"/>
        <end position="120"/>
    </location>
</feature>
<keyword evidence="5 6" id="KW-0472">Membrane</keyword>
<feature type="transmembrane region" description="Helical" evidence="6">
    <location>
        <begin position="55"/>
        <end position="77"/>
    </location>
</feature>
<dbReference type="Proteomes" id="UP001172083">
    <property type="component" value="Unassembled WGS sequence"/>
</dbReference>
<feature type="transmembrane region" description="Helical" evidence="6">
    <location>
        <begin position="185"/>
        <end position="208"/>
    </location>
</feature>
<evidence type="ECO:0000313" key="8">
    <source>
        <dbReference type="Proteomes" id="UP001172083"/>
    </source>
</evidence>
<keyword evidence="8" id="KW-1185">Reference proteome</keyword>
<feature type="transmembrane region" description="Helical" evidence="6">
    <location>
        <begin position="154"/>
        <end position="179"/>
    </location>
</feature>
<protein>
    <submittedName>
        <fullName evidence="7">Lysylphosphatidylglycerol synthase transmembrane domain-containing protein</fullName>
    </submittedName>
</protein>
<name>A0ABT8L490_9BACT</name>
<evidence type="ECO:0000256" key="1">
    <source>
        <dbReference type="ARBA" id="ARBA00004651"/>
    </source>
</evidence>
<dbReference type="InterPro" id="IPR022791">
    <property type="entry name" value="L-PG_synthase/AglD"/>
</dbReference>
<proteinExistence type="predicted"/>
<evidence type="ECO:0000313" key="7">
    <source>
        <dbReference type="EMBL" id="MDN5211841.1"/>
    </source>
</evidence>
<dbReference type="PANTHER" id="PTHR40277:SF1">
    <property type="entry name" value="BLL5419 PROTEIN"/>
    <property type="match status" value="1"/>
</dbReference>
<organism evidence="7 8">
    <name type="scientific">Agaribacillus aureus</name>
    <dbReference type="NCBI Taxonomy" id="3051825"/>
    <lineage>
        <taxon>Bacteria</taxon>
        <taxon>Pseudomonadati</taxon>
        <taxon>Bacteroidota</taxon>
        <taxon>Cytophagia</taxon>
        <taxon>Cytophagales</taxon>
        <taxon>Splendidivirgaceae</taxon>
        <taxon>Agaribacillus</taxon>
    </lineage>
</organism>
<accession>A0ABT8L490</accession>
<comment type="caution">
    <text evidence="7">The sequence shown here is derived from an EMBL/GenBank/DDBJ whole genome shotgun (WGS) entry which is preliminary data.</text>
</comment>
<reference evidence="7" key="1">
    <citation type="submission" date="2023-06" db="EMBL/GenBank/DDBJ databases">
        <title>Genomic of Agaribacillus aureum.</title>
        <authorList>
            <person name="Wang G."/>
        </authorList>
    </citation>
    <scope>NUCLEOTIDE SEQUENCE</scope>
    <source>
        <strain evidence="7">BMA12</strain>
    </source>
</reference>
<evidence type="ECO:0000256" key="6">
    <source>
        <dbReference type="SAM" id="Phobius"/>
    </source>
</evidence>
<keyword evidence="2" id="KW-1003">Cell membrane</keyword>
<keyword evidence="3 6" id="KW-0812">Transmembrane</keyword>
<keyword evidence="4 6" id="KW-1133">Transmembrane helix</keyword>
<feature type="transmembrane region" description="Helical" evidence="6">
    <location>
        <begin position="126"/>
        <end position="142"/>
    </location>
</feature>
<dbReference type="PANTHER" id="PTHR40277">
    <property type="entry name" value="BLL5419 PROTEIN"/>
    <property type="match status" value="1"/>
</dbReference>